<dbReference type="Proteomes" id="UP000282076">
    <property type="component" value="Unassembled WGS sequence"/>
</dbReference>
<dbReference type="GO" id="GO:0000287">
    <property type="term" value="F:magnesium ion binding"/>
    <property type="evidence" value="ECO:0007669"/>
    <property type="project" value="UniProtKB-UniRule"/>
</dbReference>
<evidence type="ECO:0000259" key="12">
    <source>
        <dbReference type="Pfam" id="PF01070"/>
    </source>
</evidence>
<feature type="binding site" evidence="11">
    <location>
        <begin position="79"/>
        <end position="81"/>
    </location>
    <ligand>
        <name>FMN</name>
        <dbReference type="ChEBI" id="CHEBI:58210"/>
    </ligand>
</feature>
<comment type="subunit">
    <text evidence="10 11">Homooctamer. Dimer of tetramers.</text>
</comment>
<feature type="binding site" evidence="11">
    <location>
        <position position="204"/>
    </location>
    <ligand>
        <name>FMN</name>
        <dbReference type="ChEBI" id="CHEBI:58210"/>
    </ligand>
</feature>
<dbReference type="Gene3D" id="3.20.20.70">
    <property type="entry name" value="Aldolase class I"/>
    <property type="match status" value="1"/>
</dbReference>
<proteinExistence type="inferred from homology"/>
<comment type="caution">
    <text evidence="11">Lacks conserved residue(s) required for the propagation of feature annotation.</text>
</comment>
<evidence type="ECO:0000256" key="4">
    <source>
        <dbReference type="ARBA" id="ARBA00022643"/>
    </source>
</evidence>
<comment type="cofactor">
    <cofactor evidence="1 11">
        <name>FMN</name>
        <dbReference type="ChEBI" id="CHEBI:58210"/>
    </cofactor>
</comment>
<feature type="binding site" evidence="11">
    <location>
        <position position="78"/>
    </location>
    <ligand>
        <name>FMN</name>
        <dbReference type="ChEBI" id="CHEBI:58210"/>
    </ligand>
</feature>
<dbReference type="PANTHER" id="PTHR43665">
    <property type="entry name" value="ISOPENTENYL-DIPHOSPHATE DELTA-ISOMERASE"/>
    <property type="match status" value="1"/>
</dbReference>
<dbReference type="RefSeq" id="WP_120974566.1">
    <property type="nucleotide sequence ID" value="NZ_RBZM01000002.1"/>
</dbReference>
<evidence type="ECO:0000256" key="6">
    <source>
        <dbReference type="ARBA" id="ARBA00022842"/>
    </source>
</evidence>
<comment type="similarity">
    <text evidence="11">Belongs to the IPP isomerase type 2 family.</text>
</comment>
<dbReference type="OrthoDB" id="9795032at2"/>
<evidence type="ECO:0000313" key="14">
    <source>
        <dbReference type="Proteomes" id="UP000282076"/>
    </source>
</evidence>
<evidence type="ECO:0000313" key="13">
    <source>
        <dbReference type="EMBL" id="RKP56950.1"/>
    </source>
</evidence>
<reference evidence="13 14" key="1">
    <citation type="submission" date="2018-10" db="EMBL/GenBank/DDBJ databases">
        <title>Cohnella sp. M2MS4P-1, whole genome shotgun sequence.</title>
        <authorList>
            <person name="Tuo L."/>
        </authorList>
    </citation>
    <scope>NUCLEOTIDE SEQUENCE [LARGE SCALE GENOMIC DNA]</scope>
    <source>
        <strain evidence="13 14">M2MS4P-1</strain>
    </source>
</reference>
<dbReference type="HAMAP" id="MF_00354">
    <property type="entry name" value="Idi_2"/>
    <property type="match status" value="1"/>
</dbReference>
<evidence type="ECO:0000256" key="8">
    <source>
        <dbReference type="ARBA" id="ARBA00023229"/>
    </source>
</evidence>
<dbReference type="CDD" id="cd02811">
    <property type="entry name" value="IDI-2_FMN"/>
    <property type="match status" value="1"/>
</dbReference>
<feature type="binding site" evidence="11">
    <location>
        <position position="173"/>
    </location>
    <ligand>
        <name>Mg(2+)</name>
        <dbReference type="ChEBI" id="CHEBI:18420"/>
    </ligand>
</feature>
<keyword evidence="7 11" id="KW-0521">NADP</keyword>
<feature type="binding site" evidence="11">
    <location>
        <position position="137"/>
    </location>
    <ligand>
        <name>FMN</name>
        <dbReference type="ChEBI" id="CHEBI:58210"/>
    </ligand>
</feature>
<dbReference type="GO" id="GO:0016491">
    <property type="term" value="F:oxidoreductase activity"/>
    <property type="evidence" value="ECO:0007669"/>
    <property type="project" value="InterPro"/>
</dbReference>
<evidence type="ECO:0000256" key="9">
    <source>
        <dbReference type="ARBA" id="ARBA00023235"/>
    </source>
</evidence>
<dbReference type="EC" id="5.3.3.2" evidence="11"/>
<comment type="subcellular location">
    <subcellularLocation>
        <location evidence="11">Cytoplasm</location>
    </subcellularLocation>
</comment>
<name>A0A494Y4I0_9BACL</name>
<feature type="binding site" evidence="11">
    <location>
        <begin position="20"/>
        <end position="21"/>
    </location>
    <ligand>
        <name>substrate</name>
    </ligand>
</feature>
<comment type="cofactor">
    <cofactor evidence="11">
        <name>Mg(2+)</name>
        <dbReference type="ChEBI" id="CHEBI:18420"/>
    </cofactor>
</comment>
<dbReference type="GO" id="GO:0010181">
    <property type="term" value="F:FMN binding"/>
    <property type="evidence" value="ECO:0007669"/>
    <property type="project" value="UniProtKB-UniRule"/>
</dbReference>
<dbReference type="Pfam" id="PF01070">
    <property type="entry name" value="FMN_dh"/>
    <property type="match status" value="1"/>
</dbReference>
<comment type="cofactor">
    <cofactor evidence="11">
        <name>NADPH</name>
        <dbReference type="ChEBI" id="CHEBI:57783"/>
    </cofactor>
</comment>
<dbReference type="GO" id="GO:0005737">
    <property type="term" value="C:cytoplasm"/>
    <property type="evidence" value="ECO:0007669"/>
    <property type="project" value="UniProtKB-SubCell"/>
</dbReference>
<keyword evidence="3 11" id="KW-0285">Flavoprotein</keyword>
<feature type="binding site" evidence="11">
    <location>
        <position position="172"/>
    </location>
    <ligand>
        <name>substrate</name>
    </ligand>
</feature>
<comment type="caution">
    <text evidence="13">The sequence shown here is derived from an EMBL/GenBank/DDBJ whole genome shotgun (WGS) entry which is preliminary data.</text>
</comment>
<dbReference type="InterPro" id="IPR000262">
    <property type="entry name" value="FMN-dep_DH"/>
</dbReference>
<evidence type="ECO:0000256" key="5">
    <source>
        <dbReference type="ARBA" id="ARBA00022723"/>
    </source>
</evidence>
<evidence type="ECO:0000256" key="1">
    <source>
        <dbReference type="ARBA" id="ARBA00001917"/>
    </source>
</evidence>
<comment type="catalytic activity">
    <reaction evidence="11">
        <text>isopentenyl diphosphate = dimethylallyl diphosphate</text>
        <dbReference type="Rhea" id="RHEA:23284"/>
        <dbReference type="ChEBI" id="CHEBI:57623"/>
        <dbReference type="ChEBI" id="CHEBI:128769"/>
        <dbReference type="EC" id="5.3.3.2"/>
    </reaction>
</comment>
<dbReference type="AlphaFoldDB" id="A0A494Y4I0"/>
<keyword evidence="14" id="KW-1185">Reference proteome</keyword>
<dbReference type="InterPro" id="IPR011179">
    <property type="entry name" value="IPdP_isomerase"/>
</dbReference>
<dbReference type="PANTHER" id="PTHR43665:SF1">
    <property type="entry name" value="ISOPENTENYL-DIPHOSPHATE DELTA-ISOMERASE"/>
    <property type="match status" value="1"/>
</dbReference>
<evidence type="ECO:0000256" key="2">
    <source>
        <dbReference type="ARBA" id="ARBA00022490"/>
    </source>
</evidence>
<evidence type="ECO:0000256" key="11">
    <source>
        <dbReference type="HAMAP-Rule" id="MF_00354"/>
    </source>
</evidence>
<dbReference type="GO" id="GO:0070402">
    <property type="term" value="F:NADPH binding"/>
    <property type="evidence" value="ECO:0007669"/>
    <property type="project" value="UniProtKB-UniRule"/>
</dbReference>
<evidence type="ECO:0000256" key="7">
    <source>
        <dbReference type="ARBA" id="ARBA00022857"/>
    </source>
</evidence>
<keyword evidence="6 11" id="KW-0460">Magnesium</keyword>
<dbReference type="GO" id="GO:0008299">
    <property type="term" value="P:isoprenoid biosynthetic process"/>
    <property type="evidence" value="ECO:0007669"/>
    <property type="project" value="UniProtKB-UniRule"/>
</dbReference>
<evidence type="ECO:0000256" key="10">
    <source>
        <dbReference type="ARBA" id="ARBA00025810"/>
    </source>
</evidence>
<dbReference type="InterPro" id="IPR013785">
    <property type="entry name" value="Aldolase_TIM"/>
</dbReference>
<keyword evidence="4 11" id="KW-0288">FMN</keyword>
<sequence>MSSWNETKPLEQSQADIKRRKNEHIEICMNEDVEGWGGGTGFDEYGFRHQALPELDFGAIDTACEFLGRNLKAPLMVSSMTGGTDEAARINVRLAEAAESRGWGMGLGSLRAAIECPETAHTFRVRSVAPSIPLIANLGAVQFNYGYGVDECRRAVDLTEADALVLHLNGLQELFQTGGDWNFSGLLNRIELLCRHAEFPIGVKEVGFGIDGDTARSLVDAGISFIDVAGAGGTSWIEVEKHRTSDPIRQAAAKAFEDWGTPTAQCVTEVRHALPNIALLASGGLVNGVEAAKAIALGANMASYGRALLAPAIESAEGLAELFGRIEFELRVAMFGIGAANLSQLRGTSRLASRRMT</sequence>
<evidence type="ECO:0000256" key="3">
    <source>
        <dbReference type="ARBA" id="ARBA00022630"/>
    </source>
</evidence>
<keyword evidence="8 11" id="KW-0414">Isoprene biosynthesis</keyword>
<dbReference type="NCBIfam" id="TIGR02151">
    <property type="entry name" value="IPP_isom_2"/>
    <property type="match status" value="1"/>
</dbReference>
<protein>
    <recommendedName>
        <fullName evidence="11">Isopentenyl-diphosphate delta-isomerase</fullName>
        <shortName evidence="11">IPP isomerase</shortName>
        <ecNumber evidence="11">5.3.3.2</ecNumber>
    </recommendedName>
    <alternativeName>
        <fullName evidence="11">Isopentenyl diphosphate:dimethylallyl diphosphate isomerase</fullName>
    </alternativeName>
    <alternativeName>
        <fullName evidence="11">Isopentenyl pyrophosphate isomerase</fullName>
    </alternativeName>
    <alternativeName>
        <fullName evidence="11">Type 2 isopentenyl diphosphate isomerase</fullName>
        <shortName evidence="11">IDI-2</shortName>
    </alternativeName>
</protein>
<feature type="binding site" evidence="11">
    <location>
        <begin position="109"/>
        <end position="111"/>
    </location>
    <ligand>
        <name>substrate</name>
    </ligand>
</feature>
<keyword evidence="2 11" id="KW-0963">Cytoplasm</keyword>
<comment type="function">
    <text evidence="11">Involved in the biosynthesis of isoprenoids. Catalyzes the 1,3-allylic rearrangement of the homoallylic substrate isopentenyl (IPP) to its allylic isomer, dimethylallyl diphosphate (DMAPP).</text>
</comment>
<dbReference type="PIRSF" id="PIRSF003314">
    <property type="entry name" value="IPP_isomerase"/>
    <property type="match status" value="1"/>
</dbReference>
<gene>
    <name evidence="11" type="primary">fni</name>
    <name evidence="13" type="ORF">D7Z26_02880</name>
</gene>
<feature type="binding site" evidence="11">
    <location>
        <position position="109"/>
    </location>
    <ligand>
        <name>FMN</name>
        <dbReference type="ChEBI" id="CHEBI:58210"/>
    </ligand>
</feature>
<dbReference type="SUPFAM" id="SSF51395">
    <property type="entry name" value="FMN-linked oxidoreductases"/>
    <property type="match status" value="1"/>
</dbReference>
<dbReference type="EMBL" id="RBZM01000002">
    <property type="protein sequence ID" value="RKP56950.1"/>
    <property type="molecule type" value="Genomic_DNA"/>
</dbReference>
<dbReference type="GO" id="GO:0004452">
    <property type="term" value="F:isopentenyl-diphosphate delta-isomerase activity"/>
    <property type="evidence" value="ECO:0007669"/>
    <property type="project" value="UniProtKB-UniRule"/>
</dbReference>
<feature type="binding site" evidence="11">
    <location>
        <position position="234"/>
    </location>
    <ligand>
        <name>FMN</name>
        <dbReference type="ChEBI" id="CHEBI:58210"/>
    </ligand>
</feature>
<accession>A0A494Y4I0</accession>
<keyword evidence="9 11" id="KW-0413">Isomerase</keyword>
<keyword evidence="5 11" id="KW-0479">Metal-binding</keyword>
<organism evidence="13 14">
    <name type="scientific">Cohnella endophytica</name>
    <dbReference type="NCBI Taxonomy" id="2419778"/>
    <lineage>
        <taxon>Bacteria</taxon>
        <taxon>Bacillati</taxon>
        <taxon>Bacillota</taxon>
        <taxon>Bacilli</taxon>
        <taxon>Bacillales</taxon>
        <taxon>Paenibacillaceae</taxon>
        <taxon>Cohnella</taxon>
    </lineage>
</organism>
<feature type="domain" description="FMN-dependent dehydrogenase" evidence="12">
    <location>
        <begin position="188"/>
        <end position="346"/>
    </location>
</feature>